<feature type="compositionally biased region" description="Basic and acidic residues" evidence="1">
    <location>
        <begin position="106"/>
        <end position="116"/>
    </location>
</feature>
<dbReference type="Proteomes" id="UP000176593">
    <property type="component" value="Unassembled WGS sequence"/>
</dbReference>
<evidence type="ECO:0000313" key="2">
    <source>
        <dbReference type="EMBL" id="OGL88216.1"/>
    </source>
</evidence>
<evidence type="ECO:0000313" key="3">
    <source>
        <dbReference type="Proteomes" id="UP000176593"/>
    </source>
</evidence>
<proteinExistence type="predicted"/>
<dbReference type="AlphaFoldDB" id="A0A1F7VCG7"/>
<evidence type="ECO:0000256" key="1">
    <source>
        <dbReference type="SAM" id="MobiDB-lite"/>
    </source>
</evidence>
<protein>
    <submittedName>
        <fullName evidence="2">Uncharacterized protein</fullName>
    </submittedName>
</protein>
<accession>A0A1F7VCG7</accession>
<organism evidence="2 3">
    <name type="scientific">Candidatus Uhrbacteria bacterium RIFCSPLOWO2_02_FULL_48_18</name>
    <dbReference type="NCBI Taxonomy" id="1802408"/>
    <lineage>
        <taxon>Bacteria</taxon>
        <taxon>Candidatus Uhriibacteriota</taxon>
    </lineage>
</organism>
<comment type="caution">
    <text evidence="2">The sequence shown here is derived from an EMBL/GenBank/DDBJ whole genome shotgun (WGS) entry which is preliminary data.</text>
</comment>
<dbReference type="EMBL" id="MGEQ01000001">
    <property type="protein sequence ID" value="OGL88216.1"/>
    <property type="molecule type" value="Genomic_DNA"/>
</dbReference>
<reference evidence="2 3" key="1">
    <citation type="journal article" date="2016" name="Nat. Commun.">
        <title>Thousands of microbial genomes shed light on interconnected biogeochemical processes in an aquifer system.</title>
        <authorList>
            <person name="Anantharaman K."/>
            <person name="Brown C.T."/>
            <person name="Hug L.A."/>
            <person name="Sharon I."/>
            <person name="Castelle C.J."/>
            <person name="Probst A.J."/>
            <person name="Thomas B.C."/>
            <person name="Singh A."/>
            <person name="Wilkins M.J."/>
            <person name="Karaoz U."/>
            <person name="Brodie E.L."/>
            <person name="Williams K.H."/>
            <person name="Hubbard S.S."/>
            <person name="Banfield J.F."/>
        </authorList>
    </citation>
    <scope>NUCLEOTIDE SEQUENCE [LARGE SCALE GENOMIC DNA]</scope>
</reference>
<name>A0A1F7VCG7_9BACT</name>
<sequence>MVLERGNPEGARREAEMQTLKKLTDEALLLKPKFDRLPLAVFRALDNHGYKDAERSRMYRAIMNEMTRRSQAKAKTVRQVKQLELVSTQTPDTKPEVPSSKVTAEMLHDARAHELRQPPSTYDPDHPENSP</sequence>
<gene>
    <name evidence="2" type="ORF">A3I41_00610</name>
</gene>
<feature type="region of interest" description="Disordered" evidence="1">
    <location>
        <begin position="106"/>
        <end position="131"/>
    </location>
</feature>